<dbReference type="PANTHER" id="PTHR10796">
    <property type="entry name" value="PATCHED-RELATED"/>
    <property type="match status" value="1"/>
</dbReference>
<dbReference type="PROSITE" id="PS50156">
    <property type="entry name" value="SSD"/>
    <property type="match status" value="1"/>
</dbReference>
<feature type="transmembrane region" description="Helical" evidence="7">
    <location>
        <begin position="339"/>
        <end position="357"/>
    </location>
</feature>
<feature type="domain" description="SSD" evidence="8">
    <location>
        <begin position="274"/>
        <end position="431"/>
    </location>
</feature>
<comment type="subcellular location">
    <subcellularLocation>
        <location evidence="1">Membrane</location>
        <topology evidence="1">Multi-pass membrane protein</topology>
    </subcellularLocation>
</comment>
<protein>
    <submittedName>
        <fullName evidence="10">Patched domain-containing protein 3-like</fullName>
    </submittedName>
</protein>
<feature type="transmembrane region" description="Helical" evidence="7">
    <location>
        <begin position="408"/>
        <end position="431"/>
    </location>
</feature>
<feature type="transmembrane region" description="Helical" evidence="7">
    <location>
        <begin position="488"/>
        <end position="509"/>
    </location>
</feature>
<evidence type="ECO:0000256" key="3">
    <source>
        <dbReference type="ARBA" id="ARBA00022692"/>
    </source>
</evidence>
<evidence type="ECO:0000259" key="8">
    <source>
        <dbReference type="PROSITE" id="PS50156"/>
    </source>
</evidence>
<evidence type="ECO:0000256" key="2">
    <source>
        <dbReference type="ARBA" id="ARBA00005585"/>
    </source>
</evidence>
<feature type="transmembrane region" description="Helical" evidence="7">
    <location>
        <begin position="377"/>
        <end position="396"/>
    </location>
</feature>
<name>A0ABM5GN91_9SAUR</name>
<dbReference type="GeneID" id="110082623"/>
<proteinExistence type="inferred from homology"/>
<gene>
    <name evidence="10" type="primary">LOC110082623</name>
</gene>
<evidence type="ECO:0000256" key="7">
    <source>
        <dbReference type="SAM" id="Phobius"/>
    </source>
</evidence>
<evidence type="ECO:0000256" key="5">
    <source>
        <dbReference type="ARBA" id="ARBA00023136"/>
    </source>
</evidence>
<evidence type="ECO:0000256" key="6">
    <source>
        <dbReference type="ARBA" id="ARBA00023180"/>
    </source>
</evidence>
<keyword evidence="6" id="KW-0325">Glycoprotein</keyword>
<feature type="transmembrane region" description="Helical" evidence="7">
    <location>
        <begin position="722"/>
        <end position="744"/>
    </location>
</feature>
<sequence>MPACSRHTDCLERPLSRSFRALGALVGAHPWPFLLLPLALSAALGSDFLFVPIHETNDLEEQFTPVNSPAKNERRFVQARFPTDDARRFSPQRLTTAGTSATLLMVAAGGTGSLLTREAFAQLLALNAAMRGLRTAGGRAFEDLCARSSQGACHSPNPLLSAAQGQAAGIEGLLPNLTFPLFQGRLFLGFFLGGVTLGPGDGPARPLLAAKALRLVYYLQEDDAQRREDSRRWLDAFLERIPGVLDSLNFSSVRVVYFTSLSRQKELKNLAKDVIPLVSVAYFLTISFSIVSCARLDCVRTKVSVAFFGVLASGLSVISSFGLLLFCGVPFVITAANSPFLILGIGIDDMFIMVSCWQRTKVKDNIQVRMANTYAEAAVSVTITTLTDVLTFYIGIATSFPSVQSFCIYTGTAFIFCYFYNLTFLGAVLALDGRREESNRHWLTFMKVKDEPQDSSGCLYNVCCVGGSFDKSTGAETEHLMNTFFKKYYGPFIMHTWAKVSVIILYLIYLGSSFYGCIQIKEGVNLRNVATDDSYIIPYYDLKEKYFSEYGPRVMVIVTKSIAYWDPSVREDLEHCIDMIGNISYVDKDFSESWLTIYVTFAKNMSLNINDRNVFIGNLPALFTANPEYEQDVKFSATEILASRFFIQIVNASTVVDQKKLLTELRVIAEDCKIPLMVYHPAFILFDQFLVIIKNTIETVIIATGAMLIVSLLLIPNLLCSLWVAFAIVSVIVGVSGFMAYWGINLDSVSMINLVICIGFSVDYSAHISYAFVSSKKLETNERAVDAVSHLGYPILQAAASTLVGVFVLSMSSAYVFRNCFKIILLVITFGAAHGLLFIPVFLTLFGFCS</sequence>
<dbReference type="Pfam" id="PF02460">
    <property type="entry name" value="Patched"/>
    <property type="match status" value="1"/>
</dbReference>
<accession>A0ABM5GN91</accession>
<comment type="similarity">
    <text evidence="2">Belongs to the patched family.</text>
</comment>
<dbReference type="SUPFAM" id="SSF82866">
    <property type="entry name" value="Multidrug efflux transporter AcrB transmembrane domain"/>
    <property type="match status" value="2"/>
</dbReference>
<reference evidence="10" key="1">
    <citation type="submission" date="2025-08" db="UniProtKB">
        <authorList>
            <consortium name="RefSeq"/>
        </authorList>
    </citation>
    <scope>IDENTIFICATION</scope>
</reference>
<keyword evidence="9" id="KW-1185">Reference proteome</keyword>
<dbReference type="PANTHER" id="PTHR10796:SF60">
    <property type="entry name" value="PATCHED DOMAIN-CONTAINING PROTEIN 3"/>
    <property type="match status" value="1"/>
</dbReference>
<dbReference type="InterPro" id="IPR003392">
    <property type="entry name" value="PTHD_SSD"/>
</dbReference>
<keyword evidence="3 7" id="KW-0812">Transmembrane</keyword>
<dbReference type="Proteomes" id="UP001652642">
    <property type="component" value="Chromosome 6"/>
</dbReference>
<evidence type="ECO:0000256" key="1">
    <source>
        <dbReference type="ARBA" id="ARBA00004141"/>
    </source>
</evidence>
<evidence type="ECO:0000313" key="10">
    <source>
        <dbReference type="RefSeq" id="XP_072859130.1"/>
    </source>
</evidence>
<organism evidence="9 10">
    <name type="scientific">Pogona vitticeps</name>
    <name type="common">central bearded dragon</name>
    <dbReference type="NCBI Taxonomy" id="103695"/>
    <lineage>
        <taxon>Eukaryota</taxon>
        <taxon>Metazoa</taxon>
        <taxon>Chordata</taxon>
        <taxon>Craniata</taxon>
        <taxon>Vertebrata</taxon>
        <taxon>Euteleostomi</taxon>
        <taxon>Lepidosauria</taxon>
        <taxon>Squamata</taxon>
        <taxon>Bifurcata</taxon>
        <taxon>Unidentata</taxon>
        <taxon>Episquamata</taxon>
        <taxon>Toxicofera</taxon>
        <taxon>Iguania</taxon>
        <taxon>Acrodonta</taxon>
        <taxon>Agamidae</taxon>
        <taxon>Amphibolurinae</taxon>
        <taxon>Pogona</taxon>
    </lineage>
</organism>
<evidence type="ECO:0000256" key="4">
    <source>
        <dbReference type="ARBA" id="ARBA00022989"/>
    </source>
</evidence>
<keyword evidence="5 7" id="KW-0472">Membrane</keyword>
<dbReference type="InterPro" id="IPR000731">
    <property type="entry name" value="SSD"/>
</dbReference>
<evidence type="ECO:0000313" key="9">
    <source>
        <dbReference type="Proteomes" id="UP001652642"/>
    </source>
</evidence>
<dbReference type="RefSeq" id="XP_072859130.1">
    <property type="nucleotide sequence ID" value="XM_073003029.1"/>
</dbReference>
<feature type="transmembrane region" description="Helical" evidence="7">
    <location>
        <begin position="824"/>
        <end position="848"/>
    </location>
</feature>
<dbReference type="InterPro" id="IPR051697">
    <property type="entry name" value="Patched_domain-protein"/>
</dbReference>
<feature type="transmembrane region" description="Helical" evidence="7">
    <location>
        <begin position="700"/>
        <end position="716"/>
    </location>
</feature>
<feature type="transmembrane region" description="Helical" evidence="7">
    <location>
        <begin position="306"/>
        <end position="333"/>
    </location>
</feature>
<dbReference type="Gene3D" id="1.20.1640.10">
    <property type="entry name" value="Multidrug efflux transporter AcrB transmembrane domain"/>
    <property type="match status" value="2"/>
</dbReference>
<feature type="transmembrane region" description="Helical" evidence="7">
    <location>
        <begin position="274"/>
        <end position="294"/>
    </location>
</feature>
<feature type="transmembrane region" description="Helical" evidence="7">
    <location>
        <begin position="793"/>
        <end position="817"/>
    </location>
</feature>
<keyword evidence="4 7" id="KW-1133">Transmembrane helix</keyword>